<evidence type="ECO:0000313" key="4">
    <source>
        <dbReference type="Proteomes" id="UP000433050"/>
    </source>
</evidence>
<keyword evidence="4" id="KW-1185">Reference proteome</keyword>
<dbReference type="AlphaFoldDB" id="A0A5S9NL44"/>
<dbReference type="InterPro" id="IPR051807">
    <property type="entry name" value="Sec-metab_biosynth-assoc"/>
</dbReference>
<evidence type="ECO:0000256" key="1">
    <source>
        <dbReference type="ARBA" id="ARBA00007689"/>
    </source>
</evidence>
<evidence type="ECO:0000313" key="3">
    <source>
        <dbReference type="EMBL" id="CAA0090700.1"/>
    </source>
</evidence>
<proteinExistence type="inferred from homology"/>
<gene>
    <name evidence="3" type="primary">yciI</name>
    <name evidence="3" type="ORF">STARVERO_01211</name>
</gene>
<dbReference type="SUPFAM" id="SSF54909">
    <property type="entry name" value="Dimeric alpha+beta barrel"/>
    <property type="match status" value="1"/>
</dbReference>
<dbReference type="Gene3D" id="3.30.70.1060">
    <property type="entry name" value="Dimeric alpha+beta barrel"/>
    <property type="match status" value="1"/>
</dbReference>
<name>A0A5S9NL44_9HYPH</name>
<dbReference type="InterPro" id="IPR005545">
    <property type="entry name" value="YCII"/>
</dbReference>
<feature type="domain" description="YCII-related" evidence="2">
    <location>
        <begin position="1"/>
        <end position="86"/>
    </location>
</feature>
<protein>
    <submittedName>
        <fullName evidence="3">Protein YciI</fullName>
    </submittedName>
</protein>
<sequence length="97" mass="10601">MQFVLTAYDRPNALSVRLEARPAHLDYLREIASSLVFAGPMLDEEGKPCGSVIVYEVEDRTAAEKLVSGDPYSKAGLFEKVELKGFRIVVKDGVVGA</sequence>
<organism evidence="3 4">
    <name type="scientific">Starkeya nomas</name>
    <dbReference type="NCBI Taxonomy" id="2666134"/>
    <lineage>
        <taxon>Bacteria</taxon>
        <taxon>Pseudomonadati</taxon>
        <taxon>Pseudomonadota</taxon>
        <taxon>Alphaproteobacteria</taxon>
        <taxon>Hyphomicrobiales</taxon>
        <taxon>Xanthobacteraceae</taxon>
        <taxon>Starkeya</taxon>
    </lineage>
</organism>
<evidence type="ECO:0000259" key="2">
    <source>
        <dbReference type="Pfam" id="PF03795"/>
    </source>
</evidence>
<comment type="similarity">
    <text evidence="1">Belongs to the YciI family.</text>
</comment>
<dbReference type="RefSeq" id="WP_159598246.1">
    <property type="nucleotide sequence ID" value="NZ_CACSAS010000001.1"/>
</dbReference>
<dbReference type="PANTHER" id="PTHR33606:SF3">
    <property type="entry name" value="PROTEIN YCII"/>
    <property type="match status" value="1"/>
</dbReference>
<dbReference type="InterPro" id="IPR011008">
    <property type="entry name" value="Dimeric_a/b-barrel"/>
</dbReference>
<dbReference type="PANTHER" id="PTHR33606">
    <property type="entry name" value="PROTEIN YCII"/>
    <property type="match status" value="1"/>
</dbReference>
<dbReference type="EMBL" id="CACSAS010000001">
    <property type="protein sequence ID" value="CAA0090700.1"/>
    <property type="molecule type" value="Genomic_DNA"/>
</dbReference>
<accession>A0A5S9NL44</accession>
<reference evidence="3 4" key="1">
    <citation type="submission" date="2019-12" db="EMBL/GenBank/DDBJ databases">
        <authorList>
            <person name="Reyes-Prieto M."/>
        </authorList>
    </citation>
    <scope>NUCLEOTIDE SEQUENCE [LARGE SCALE GENOMIC DNA]</scope>
    <source>
        <strain evidence="3">HF14-78462</strain>
    </source>
</reference>
<dbReference type="Pfam" id="PF03795">
    <property type="entry name" value="YCII"/>
    <property type="match status" value="1"/>
</dbReference>
<dbReference type="Proteomes" id="UP000433050">
    <property type="component" value="Unassembled WGS sequence"/>
</dbReference>